<reference evidence="2 3" key="1">
    <citation type="submission" date="2023-01" db="EMBL/GenBank/DDBJ databases">
        <title>Analysis of 21 Apiospora genomes using comparative genomics revels a genus with tremendous synthesis potential of carbohydrate active enzymes and secondary metabolites.</title>
        <authorList>
            <person name="Sorensen T."/>
        </authorList>
    </citation>
    <scope>NUCLEOTIDE SEQUENCE [LARGE SCALE GENOMIC DNA]</scope>
    <source>
        <strain evidence="2 3">CBS 33761</strain>
    </source>
</reference>
<feature type="region of interest" description="Disordered" evidence="1">
    <location>
        <begin position="1"/>
        <end position="30"/>
    </location>
</feature>
<keyword evidence="3" id="KW-1185">Reference proteome</keyword>
<protein>
    <submittedName>
        <fullName evidence="2">Uncharacterized protein</fullName>
    </submittedName>
</protein>
<proteinExistence type="predicted"/>
<dbReference type="Proteomes" id="UP001444661">
    <property type="component" value="Unassembled WGS sequence"/>
</dbReference>
<dbReference type="EMBL" id="JAQQWK010000005">
    <property type="protein sequence ID" value="KAK8041786.1"/>
    <property type="molecule type" value="Genomic_DNA"/>
</dbReference>
<sequence>MTDVSDHGKSVTERNKKNESDKYGDDAAEEAMSTLRCEESDLGYRLYNEYIYADSDRNAFTANRPLALAAYDDFVCAARHPIVPGKEKGKEELDKEDVQASQATVSMEKDPNFPNHVDTDRTST</sequence>
<comment type="caution">
    <text evidence="2">The sequence shown here is derived from an EMBL/GenBank/DDBJ whole genome shotgun (WGS) entry which is preliminary data.</text>
</comment>
<evidence type="ECO:0000313" key="3">
    <source>
        <dbReference type="Proteomes" id="UP001444661"/>
    </source>
</evidence>
<feature type="compositionally biased region" description="Basic and acidic residues" evidence="1">
    <location>
        <begin position="107"/>
        <end position="124"/>
    </location>
</feature>
<feature type="compositionally biased region" description="Basic and acidic residues" evidence="1">
    <location>
        <begin position="1"/>
        <end position="25"/>
    </location>
</feature>
<accession>A0ABR1T5D2</accession>
<feature type="compositionally biased region" description="Basic and acidic residues" evidence="1">
    <location>
        <begin position="85"/>
        <end position="98"/>
    </location>
</feature>
<feature type="region of interest" description="Disordered" evidence="1">
    <location>
        <begin position="85"/>
        <end position="124"/>
    </location>
</feature>
<name>A0ABR1T5D2_9PEZI</name>
<organism evidence="2 3">
    <name type="scientific">Apiospora rasikravindrae</name>
    <dbReference type="NCBI Taxonomy" id="990691"/>
    <lineage>
        <taxon>Eukaryota</taxon>
        <taxon>Fungi</taxon>
        <taxon>Dikarya</taxon>
        <taxon>Ascomycota</taxon>
        <taxon>Pezizomycotina</taxon>
        <taxon>Sordariomycetes</taxon>
        <taxon>Xylariomycetidae</taxon>
        <taxon>Amphisphaeriales</taxon>
        <taxon>Apiosporaceae</taxon>
        <taxon>Apiospora</taxon>
    </lineage>
</organism>
<evidence type="ECO:0000256" key="1">
    <source>
        <dbReference type="SAM" id="MobiDB-lite"/>
    </source>
</evidence>
<evidence type="ECO:0000313" key="2">
    <source>
        <dbReference type="EMBL" id="KAK8041786.1"/>
    </source>
</evidence>
<gene>
    <name evidence="2" type="ORF">PG993_006309</name>
</gene>